<reference evidence="1 2" key="1">
    <citation type="submission" date="2017-03" db="EMBL/GenBank/DDBJ databases">
        <title>Genome of the blue death feigning beetle - Asbolus verrucosus.</title>
        <authorList>
            <person name="Rider S.D."/>
        </authorList>
    </citation>
    <scope>NUCLEOTIDE SEQUENCE [LARGE SCALE GENOMIC DNA]</scope>
    <source>
        <strain evidence="1">Butters</strain>
        <tissue evidence="1">Head and leg muscle</tissue>
    </source>
</reference>
<organism evidence="1 2">
    <name type="scientific">Asbolus verrucosus</name>
    <name type="common">Desert ironclad beetle</name>
    <dbReference type="NCBI Taxonomy" id="1661398"/>
    <lineage>
        <taxon>Eukaryota</taxon>
        <taxon>Metazoa</taxon>
        <taxon>Ecdysozoa</taxon>
        <taxon>Arthropoda</taxon>
        <taxon>Hexapoda</taxon>
        <taxon>Insecta</taxon>
        <taxon>Pterygota</taxon>
        <taxon>Neoptera</taxon>
        <taxon>Endopterygota</taxon>
        <taxon>Coleoptera</taxon>
        <taxon>Polyphaga</taxon>
        <taxon>Cucujiformia</taxon>
        <taxon>Tenebrionidae</taxon>
        <taxon>Pimeliinae</taxon>
        <taxon>Asbolus</taxon>
    </lineage>
</organism>
<dbReference type="AlphaFoldDB" id="A0A482VUQ5"/>
<dbReference type="Proteomes" id="UP000292052">
    <property type="component" value="Unassembled WGS sequence"/>
</dbReference>
<dbReference type="EMBL" id="QDEB01060475">
    <property type="protein sequence ID" value="RZC36595.1"/>
    <property type="molecule type" value="Genomic_DNA"/>
</dbReference>
<evidence type="ECO:0000313" key="1">
    <source>
        <dbReference type="EMBL" id="RZC36595.1"/>
    </source>
</evidence>
<protein>
    <submittedName>
        <fullName evidence="1">Uncharacterized protein</fullName>
    </submittedName>
</protein>
<keyword evidence="2" id="KW-1185">Reference proteome</keyword>
<name>A0A482VUQ5_ASBVE</name>
<gene>
    <name evidence="1" type="ORF">BDFB_012063</name>
</gene>
<feature type="non-terminal residue" evidence="1">
    <location>
        <position position="69"/>
    </location>
</feature>
<dbReference type="OrthoDB" id="8195099at2759"/>
<sequence length="69" mass="8406">MEKEPTKLLEHVSQEFNNNLANNDDLLDLIFYTDEVWFHLSEYVNSQTRRMWSAENIYIFQETPFHPQQ</sequence>
<comment type="caution">
    <text evidence="1">The sequence shown here is derived from an EMBL/GenBank/DDBJ whole genome shotgun (WGS) entry which is preliminary data.</text>
</comment>
<evidence type="ECO:0000313" key="2">
    <source>
        <dbReference type="Proteomes" id="UP000292052"/>
    </source>
</evidence>
<proteinExistence type="predicted"/>
<accession>A0A482VUQ5</accession>